<dbReference type="AlphaFoldDB" id="A0A7X1FT83"/>
<dbReference type="EMBL" id="JACLAW010000010">
    <property type="protein sequence ID" value="MBC2666541.1"/>
    <property type="molecule type" value="Genomic_DNA"/>
</dbReference>
<keyword evidence="3" id="KW-1185">Reference proteome</keyword>
<dbReference type="SUPFAM" id="SSF54593">
    <property type="entry name" value="Glyoxalase/Bleomycin resistance protein/Dihydroxybiphenyl dioxygenase"/>
    <property type="match status" value="1"/>
</dbReference>
<protein>
    <submittedName>
        <fullName evidence="2">VOC family protein</fullName>
    </submittedName>
</protein>
<evidence type="ECO:0000259" key="1">
    <source>
        <dbReference type="PROSITE" id="PS51819"/>
    </source>
</evidence>
<dbReference type="InterPro" id="IPR004360">
    <property type="entry name" value="Glyas_Fos-R_dOase_dom"/>
</dbReference>
<dbReference type="InterPro" id="IPR029068">
    <property type="entry name" value="Glyas_Bleomycin-R_OHBP_Dase"/>
</dbReference>
<organism evidence="2 3">
    <name type="scientific">Novosphingobium flavum</name>
    <dbReference type="NCBI Taxonomy" id="1778672"/>
    <lineage>
        <taxon>Bacteria</taxon>
        <taxon>Pseudomonadati</taxon>
        <taxon>Pseudomonadota</taxon>
        <taxon>Alphaproteobacteria</taxon>
        <taxon>Sphingomonadales</taxon>
        <taxon>Sphingomonadaceae</taxon>
        <taxon>Novosphingobium</taxon>
    </lineage>
</organism>
<dbReference type="PROSITE" id="PS51819">
    <property type="entry name" value="VOC"/>
    <property type="match status" value="1"/>
</dbReference>
<dbReference type="PANTHER" id="PTHR36503">
    <property type="entry name" value="BLR2520 PROTEIN"/>
    <property type="match status" value="1"/>
</dbReference>
<evidence type="ECO:0000313" key="2">
    <source>
        <dbReference type="EMBL" id="MBC2666541.1"/>
    </source>
</evidence>
<name>A0A7X1FT83_9SPHN</name>
<proteinExistence type="predicted"/>
<reference evidence="2 3" key="1">
    <citation type="submission" date="2020-08" db="EMBL/GenBank/DDBJ databases">
        <title>The genome sequence of type strain Novosphingobium flavum NBRC 111647.</title>
        <authorList>
            <person name="Liu Y."/>
        </authorList>
    </citation>
    <scope>NUCLEOTIDE SEQUENCE [LARGE SCALE GENOMIC DNA]</scope>
    <source>
        <strain evidence="2 3">NBRC 111647</strain>
    </source>
</reference>
<dbReference type="RefSeq" id="WP_185664840.1">
    <property type="nucleotide sequence ID" value="NZ_JACLAW010000010.1"/>
</dbReference>
<comment type="caution">
    <text evidence="2">The sequence shown here is derived from an EMBL/GenBank/DDBJ whole genome shotgun (WGS) entry which is preliminary data.</text>
</comment>
<dbReference type="PANTHER" id="PTHR36503:SF1">
    <property type="entry name" value="BLR2520 PROTEIN"/>
    <property type="match status" value="1"/>
</dbReference>
<dbReference type="Pfam" id="PF00903">
    <property type="entry name" value="Glyoxalase"/>
    <property type="match status" value="1"/>
</dbReference>
<evidence type="ECO:0000313" key="3">
    <source>
        <dbReference type="Proteomes" id="UP000566813"/>
    </source>
</evidence>
<dbReference type="InterPro" id="IPR037523">
    <property type="entry name" value="VOC_core"/>
</dbReference>
<feature type="domain" description="VOC" evidence="1">
    <location>
        <begin position="4"/>
        <end position="124"/>
    </location>
</feature>
<accession>A0A7X1FT83</accession>
<dbReference type="Gene3D" id="3.10.180.10">
    <property type="entry name" value="2,3-Dihydroxybiphenyl 1,2-Dioxygenase, domain 1"/>
    <property type="match status" value="1"/>
</dbReference>
<sequence length="139" mass="15137">MAQHVSLITLSVADLARSRRFYGEGFGWVPVFENDEVLFYQMNGFVLGLWLGAPFNADLRREDGASSGFALAHNVGGRDEVDALLAHLSAHGGHVLRPADAPPHGGWRGYVADPDGHAWEIAWNPAWKVDAEGRVTFGV</sequence>
<gene>
    <name evidence="2" type="ORF">H7F51_13525</name>
</gene>
<dbReference type="Proteomes" id="UP000566813">
    <property type="component" value="Unassembled WGS sequence"/>
</dbReference>